<keyword evidence="1" id="KW-0540">Nuclease</keyword>
<accession>A0ABQ0ACQ4</accession>
<dbReference type="PANTHER" id="PTHR11070">
    <property type="entry name" value="UVRD / RECB / PCRA DNA HELICASE FAMILY MEMBER"/>
    <property type="match status" value="1"/>
</dbReference>
<keyword evidence="5 15" id="KW-0347">Helicase</keyword>
<dbReference type="SUPFAM" id="SSF52540">
    <property type="entry name" value="P-loop containing nucleoside triphosphate hydrolases"/>
    <property type="match status" value="1"/>
</dbReference>
<evidence type="ECO:0000256" key="15">
    <source>
        <dbReference type="PROSITE-ProRule" id="PRU00560"/>
    </source>
</evidence>
<evidence type="ECO:0000256" key="14">
    <source>
        <dbReference type="ARBA" id="ARBA00048988"/>
    </source>
</evidence>
<dbReference type="InterPro" id="IPR014017">
    <property type="entry name" value="DNA_helicase_UvrD-like_C"/>
</dbReference>
<keyword evidence="2 15" id="KW-0547">Nucleotide-binding</keyword>
<comment type="catalytic activity">
    <reaction evidence="14">
        <text>ATP + H2O = ADP + phosphate + H(+)</text>
        <dbReference type="Rhea" id="RHEA:13065"/>
        <dbReference type="ChEBI" id="CHEBI:15377"/>
        <dbReference type="ChEBI" id="CHEBI:15378"/>
        <dbReference type="ChEBI" id="CHEBI:30616"/>
        <dbReference type="ChEBI" id="CHEBI:43474"/>
        <dbReference type="ChEBI" id="CHEBI:456216"/>
        <dbReference type="EC" id="5.6.2.4"/>
    </reaction>
</comment>
<evidence type="ECO:0000259" key="16">
    <source>
        <dbReference type="PROSITE" id="PS51198"/>
    </source>
</evidence>
<comment type="catalytic activity">
    <reaction evidence="11">
        <text>Couples ATP hydrolysis with the unwinding of duplex DNA by translocating in the 3'-5' direction.</text>
        <dbReference type="EC" id="5.6.2.4"/>
    </reaction>
</comment>
<dbReference type="InterPro" id="IPR000212">
    <property type="entry name" value="DNA_helicase_UvrD/REP"/>
</dbReference>
<evidence type="ECO:0000256" key="1">
    <source>
        <dbReference type="ARBA" id="ARBA00022722"/>
    </source>
</evidence>
<feature type="domain" description="UvrD-like helicase C-terminal" evidence="17">
    <location>
        <begin position="507"/>
        <end position="790"/>
    </location>
</feature>
<dbReference type="Gene3D" id="1.10.486.10">
    <property type="entry name" value="PCRA, domain 4"/>
    <property type="match status" value="1"/>
</dbReference>
<evidence type="ECO:0000256" key="12">
    <source>
        <dbReference type="ARBA" id="ARBA00034808"/>
    </source>
</evidence>
<reference evidence="18 19" key="1">
    <citation type="submission" date="2024-04" db="EMBL/GenBank/DDBJ databases">
        <title>Draft genome sequence of Sessilibacter corallicola NBRC 116591.</title>
        <authorList>
            <person name="Miyakawa T."/>
            <person name="Kusuya Y."/>
            <person name="Miura T."/>
        </authorList>
    </citation>
    <scope>NUCLEOTIDE SEQUENCE [LARGE SCALE GENOMIC DNA]</scope>
    <source>
        <strain evidence="18 19">KU-00831-HH</strain>
    </source>
</reference>
<dbReference type="EC" id="5.6.2.4" evidence="12"/>
<evidence type="ECO:0000256" key="11">
    <source>
        <dbReference type="ARBA" id="ARBA00034617"/>
    </source>
</evidence>
<dbReference type="Proteomes" id="UP001465153">
    <property type="component" value="Unassembled WGS sequence"/>
</dbReference>
<keyword evidence="4 15" id="KW-0378">Hydrolase</keyword>
<dbReference type="Gene3D" id="3.90.320.10">
    <property type="match status" value="1"/>
</dbReference>
<gene>
    <name evidence="18" type="ORF">NBRC116591_32420</name>
</gene>
<evidence type="ECO:0000256" key="6">
    <source>
        <dbReference type="ARBA" id="ARBA00022839"/>
    </source>
</evidence>
<keyword evidence="8" id="KW-0238">DNA-binding</keyword>
<evidence type="ECO:0000259" key="17">
    <source>
        <dbReference type="PROSITE" id="PS51217"/>
    </source>
</evidence>
<sequence>MENNQHTQPADLSVRERCLDTSQSFVVTAPAGSGKTSLLTQRALALLARSKYPEEVLCITFTRKAAAEMRARLMSALRDCHQLNDDTPSYQAHTWALAQAVLQKDEQQQWHLLENPSRLKITTIDGFCRSVTQQLPIESRLGAELGNLDFPEITYRQAARETLSWLEKTNSPYHTPLVSLIESLDGNTQRVEDLFCQLLSKRDQWLSLIIGIRDQRKLLEDNAQILVRDHLEQCAQALMANASELMIVADFCANQLSSENKDSPITELLGSTGLPNAHEDYLPQWRALISLLTTAKGQWRKRFDKSIGLPAGKNPTHVEMKDRLKSVIAQLQQDDELLEKFQQIAVLPHPKFSDNQWQFLDNLTQVLPLLVGHLKILFGQLGSVDFIEVAQAALDALHVEDTSVSDVLLKLDHRISHILVDEFQDTSHVQWQLLKQLTSGWQDEDGRTLFFVGDGMQSCYGFRGAEVGLFLEARQRGLGHIVLEDMALNTNFRSSAEIVNWVNATFLEAFPAQDDISRAAVQYSSAVAFAPESKDAEPDITSSVHCYAHTRAKETLTPREQESQQVVALVKSLKAKEPDSVIAILVRSRSHLKEIQSALTLQQLKPQATEIEPLKERMAIHDLMSLTRAMLYPTDELAWFSVLRAPWCALPPSDLLAIREYLDRNDFISVFHFIEHLPIQSQIANLTESGFAKLRLLSQVVAQAWLTRKRKSLRTWLESIWHGLGGNENLIDSSDIDNSNTFWQLIEEFDDGGAIKDWQYFELALDQLYASAADDADPLLQVMTIHKSKGLEFDHVIIPGLDKTSRQDDKALLSWHTNISSTGEELLLMAPYPEIKISEKEPENNLYDFLRFEATRRNYYELVRLLYVGCTRAVKSLHLMANIECDDDGILKTPSSNSALASIWAGFSKQPLIDGNGNDSQTTVSDSSNPLNSEEFIRWHKILRNNRDEIFEFPEEPLLKPFRGHEFSDENNIPETLNLDNVQSRTIGTIIHRMLEKIANTNIESWTEKTVDNHRNLIKSWLIQEGIFGIDANTAVARVINCCKCALKSERGRWLLSNHRSARSEYSLLDCDQEKHYIVDRTFITEQSGEAIRWIIDFKTTAPTQGESQSVFLNRESEQHRSTLENYARLFKERENLPTKMALYFPLEDLFHEI</sequence>
<dbReference type="InterPro" id="IPR011604">
    <property type="entry name" value="PDDEXK-like_dom_sf"/>
</dbReference>
<dbReference type="InterPro" id="IPR014016">
    <property type="entry name" value="UvrD-like_ATP-bd"/>
</dbReference>
<evidence type="ECO:0000313" key="18">
    <source>
        <dbReference type="EMBL" id="GAA6169431.1"/>
    </source>
</evidence>
<keyword evidence="6" id="KW-0269">Exonuclease</keyword>
<evidence type="ECO:0000256" key="3">
    <source>
        <dbReference type="ARBA" id="ARBA00022763"/>
    </source>
</evidence>
<evidence type="ECO:0000256" key="13">
    <source>
        <dbReference type="ARBA" id="ARBA00034923"/>
    </source>
</evidence>
<evidence type="ECO:0000256" key="4">
    <source>
        <dbReference type="ARBA" id="ARBA00022801"/>
    </source>
</evidence>
<keyword evidence="9" id="KW-0234">DNA repair</keyword>
<dbReference type="PROSITE" id="PS51217">
    <property type="entry name" value="UVRD_HELICASE_CTER"/>
    <property type="match status" value="1"/>
</dbReference>
<dbReference type="Gene3D" id="3.40.50.300">
    <property type="entry name" value="P-loop containing nucleotide triphosphate hydrolases"/>
    <property type="match status" value="4"/>
</dbReference>
<evidence type="ECO:0000256" key="10">
    <source>
        <dbReference type="ARBA" id="ARBA00023235"/>
    </source>
</evidence>
<protein>
    <recommendedName>
        <fullName evidence="12">DNA 3'-5' helicase</fullName>
        <ecNumber evidence="12">5.6.2.4</ecNumber>
    </recommendedName>
    <alternativeName>
        <fullName evidence="13">DNA 3'-5' helicase II</fullName>
    </alternativeName>
</protein>
<evidence type="ECO:0000256" key="7">
    <source>
        <dbReference type="ARBA" id="ARBA00022840"/>
    </source>
</evidence>
<organism evidence="18 19">
    <name type="scientific">Sessilibacter corallicola</name>
    <dbReference type="NCBI Taxonomy" id="2904075"/>
    <lineage>
        <taxon>Bacteria</taxon>
        <taxon>Pseudomonadati</taxon>
        <taxon>Pseudomonadota</taxon>
        <taxon>Gammaproteobacteria</taxon>
        <taxon>Cellvibrionales</taxon>
        <taxon>Cellvibrionaceae</taxon>
        <taxon>Sessilibacter</taxon>
    </lineage>
</organism>
<comment type="caution">
    <text evidence="18">The sequence shown here is derived from an EMBL/GenBank/DDBJ whole genome shotgun (WGS) entry which is preliminary data.</text>
</comment>
<feature type="domain" description="UvrD-like helicase ATP-binding" evidence="16">
    <location>
        <begin position="8"/>
        <end position="495"/>
    </location>
</feature>
<keyword evidence="19" id="KW-1185">Reference proteome</keyword>
<evidence type="ECO:0000256" key="8">
    <source>
        <dbReference type="ARBA" id="ARBA00023125"/>
    </source>
</evidence>
<evidence type="ECO:0000256" key="5">
    <source>
        <dbReference type="ARBA" id="ARBA00022806"/>
    </source>
</evidence>
<name>A0ABQ0ACQ4_9GAMM</name>
<dbReference type="Pfam" id="PF13361">
    <property type="entry name" value="UvrD_C"/>
    <property type="match status" value="1"/>
</dbReference>
<dbReference type="InterPro" id="IPR027417">
    <property type="entry name" value="P-loop_NTPase"/>
</dbReference>
<dbReference type="RefSeq" id="WP_353303957.1">
    <property type="nucleotide sequence ID" value="NZ_BAABWN010000012.1"/>
</dbReference>
<keyword evidence="7 15" id="KW-0067">ATP-binding</keyword>
<proteinExistence type="predicted"/>
<evidence type="ECO:0000313" key="19">
    <source>
        <dbReference type="Proteomes" id="UP001465153"/>
    </source>
</evidence>
<dbReference type="EMBL" id="BAABWN010000012">
    <property type="protein sequence ID" value="GAA6169431.1"/>
    <property type="molecule type" value="Genomic_DNA"/>
</dbReference>
<dbReference type="PROSITE" id="PS51198">
    <property type="entry name" value="UVRD_HELICASE_ATP_BIND"/>
    <property type="match status" value="1"/>
</dbReference>
<feature type="binding site" evidence="15">
    <location>
        <begin position="29"/>
        <end position="36"/>
    </location>
    <ligand>
        <name>ATP</name>
        <dbReference type="ChEBI" id="CHEBI:30616"/>
    </ligand>
</feature>
<evidence type="ECO:0000256" key="9">
    <source>
        <dbReference type="ARBA" id="ARBA00023204"/>
    </source>
</evidence>
<evidence type="ECO:0000256" key="2">
    <source>
        <dbReference type="ARBA" id="ARBA00022741"/>
    </source>
</evidence>
<dbReference type="PANTHER" id="PTHR11070:SF2">
    <property type="entry name" value="ATP-DEPENDENT DNA HELICASE SRS2"/>
    <property type="match status" value="1"/>
</dbReference>
<keyword evidence="3" id="KW-0227">DNA damage</keyword>
<dbReference type="Pfam" id="PF00580">
    <property type="entry name" value="UvrD-helicase"/>
    <property type="match status" value="1"/>
</dbReference>
<keyword evidence="10" id="KW-0413">Isomerase</keyword>